<proteinExistence type="predicted"/>
<dbReference type="AlphaFoldDB" id="A0A2U1JYZ3"/>
<dbReference type="Proteomes" id="UP000245618">
    <property type="component" value="Unassembled WGS sequence"/>
</dbReference>
<evidence type="ECO:0000313" key="2">
    <source>
        <dbReference type="Proteomes" id="UP000245618"/>
    </source>
</evidence>
<protein>
    <submittedName>
        <fullName evidence="1">Uncharacterized protein</fullName>
    </submittedName>
</protein>
<accession>A0A2U1JYZ3</accession>
<reference evidence="1 2" key="1">
    <citation type="submission" date="2018-04" db="EMBL/GenBank/DDBJ databases">
        <title>Flavobacterium sp. nov., isolated from glacier ice.</title>
        <authorList>
            <person name="Liu Q."/>
            <person name="Xin Y.-H."/>
        </authorList>
    </citation>
    <scope>NUCLEOTIDE SEQUENCE [LARGE SCALE GENOMIC DNA]</scope>
    <source>
        <strain evidence="1 2">LB2P30</strain>
    </source>
</reference>
<name>A0A2U1JYZ3_9FLAO</name>
<dbReference type="RefSeq" id="WP_116760916.1">
    <property type="nucleotide sequence ID" value="NZ_QCZH01000003.1"/>
</dbReference>
<evidence type="ECO:0000313" key="1">
    <source>
        <dbReference type="EMBL" id="PWA10441.1"/>
    </source>
</evidence>
<organism evidence="1 2">
    <name type="scientific">Flavobacterium laiguense</name>
    <dbReference type="NCBI Taxonomy" id="2169409"/>
    <lineage>
        <taxon>Bacteria</taxon>
        <taxon>Pseudomonadati</taxon>
        <taxon>Bacteroidota</taxon>
        <taxon>Flavobacteriia</taxon>
        <taxon>Flavobacteriales</taxon>
        <taxon>Flavobacteriaceae</taxon>
        <taxon>Flavobacterium</taxon>
    </lineage>
</organism>
<dbReference type="OrthoDB" id="7804719at2"/>
<dbReference type="EMBL" id="QCZH01000003">
    <property type="protein sequence ID" value="PWA10441.1"/>
    <property type="molecule type" value="Genomic_DNA"/>
</dbReference>
<comment type="caution">
    <text evidence="1">The sequence shown here is derived from an EMBL/GenBank/DDBJ whole genome shotgun (WGS) entry which is preliminary data.</text>
</comment>
<sequence length="501" mass="53305">MNNVNPKNEVLELEAISTSDLANLVFDQIQIGAAPVASALNMPNLIPVNESSIGDFPWFWQSGTNFVESTYNWLNNIFASQKDYVGTNGSALTTSYFNVLQSTAYVLGSQDAGKLNAANLANAATVNTTILDWIATFGQFPSTVVNTQTAQLNYIMTQVIGWGNPGLTLSQFRNSTNPMALLPNIPIGGDTVVNDLMTYLGNSSSVANIQNAVVSFNNQLNQTRNNVNPATKPTSVLPGFMQTISNLGVTQIVPKIDIMESTAVIQNNLLPASGTGKSFSVSLETSNYSSTEVQVSASGKASIGSSNFFLGFHASAGVSYNMYDFASNLTTCSVTMTFNGVTTVTPKPSSYDISTGCGWWNPDPIQDAANPITDQSGYKFSPTPSYNFGVNGNFGTLARIMISQQPIISLTYSNADYAAFQSIFKESSSWGVSFLGIPLGGGSQSYYKCVTTQDSQKQTVTITMSPVGTTTPVSATAQLAYVVGAQILWPGATTAQNRAAL</sequence>
<gene>
    <name evidence="1" type="ORF">DB891_04195</name>
</gene>
<keyword evidence="2" id="KW-1185">Reference proteome</keyword>